<keyword evidence="1" id="KW-1133">Transmembrane helix</keyword>
<dbReference type="STRING" id="400682.A0A1X7TMU3"/>
<protein>
    <submittedName>
        <fullName evidence="2">Uncharacterized protein</fullName>
    </submittedName>
</protein>
<dbReference type="OrthoDB" id="14187at2759"/>
<dbReference type="InterPro" id="IPR027417">
    <property type="entry name" value="P-loop_NTPase"/>
</dbReference>
<organism evidence="2">
    <name type="scientific">Amphimedon queenslandica</name>
    <name type="common">Sponge</name>
    <dbReference type="NCBI Taxonomy" id="400682"/>
    <lineage>
        <taxon>Eukaryota</taxon>
        <taxon>Metazoa</taxon>
        <taxon>Porifera</taxon>
        <taxon>Demospongiae</taxon>
        <taxon>Heteroscleromorpha</taxon>
        <taxon>Haplosclerida</taxon>
        <taxon>Niphatidae</taxon>
        <taxon>Amphimedon</taxon>
    </lineage>
</organism>
<keyword evidence="1" id="KW-0812">Transmembrane</keyword>
<reference evidence="2" key="1">
    <citation type="submission" date="2017-05" db="UniProtKB">
        <authorList>
            <consortium name="EnsemblMetazoa"/>
        </authorList>
    </citation>
    <scope>IDENTIFICATION</scope>
</reference>
<dbReference type="AlphaFoldDB" id="A0A1X7TMU3"/>
<dbReference type="EnsemblMetazoa" id="Aqu2.1.16256_001">
    <property type="protein sequence ID" value="Aqu2.1.16256_001"/>
    <property type="gene ID" value="Aqu2.1.16256"/>
</dbReference>
<sequence length="99" mass="11416">MRAFYSILFVNFITCTCLVLCLLQDYLPVDQEELRDYVQARLKVFYEEELDVLLVPFYEVLDHVLCIDRIFKLQQGLSGAGKTTLSSSVAWINGLSVFQ</sequence>
<accession>A0A1X7TMU3</accession>
<dbReference type="InParanoid" id="A0A1X7TMU3"/>
<evidence type="ECO:0000313" key="2">
    <source>
        <dbReference type="EnsemblMetazoa" id="Aqu2.1.16256_001"/>
    </source>
</evidence>
<evidence type="ECO:0000256" key="1">
    <source>
        <dbReference type="SAM" id="Phobius"/>
    </source>
</evidence>
<proteinExistence type="predicted"/>
<dbReference type="Gene3D" id="3.40.50.300">
    <property type="entry name" value="P-loop containing nucleotide triphosphate hydrolases"/>
    <property type="match status" value="1"/>
</dbReference>
<keyword evidence="1" id="KW-0472">Membrane</keyword>
<name>A0A1X7TMU3_AMPQE</name>
<feature type="transmembrane region" description="Helical" evidence="1">
    <location>
        <begin position="6"/>
        <end position="27"/>
    </location>
</feature>